<dbReference type="GO" id="GO:0019693">
    <property type="term" value="P:ribose phosphate metabolic process"/>
    <property type="evidence" value="ECO:0007669"/>
    <property type="project" value="TreeGrafter"/>
</dbReference>
<evidence type="ECO:0000313" key="4">
    <source>
        <dbReference type="EMBL" id="KGA95558.1"/>
    </source>
</evidence>
<reference evidence="5 7" key="2">
    <citation type="submission" date="2014-01" db="EMBL/GenBank/DDBJ databases">
        <title>Draft genome sequencing of Bacillus alcalophilus CGMCC 1.3604.</title>
        <authorList>
            <person name="Yang J."/>
            <person name="Diao L."/>
            <person name="Yang S."/>
        </authorList>
    </citation>
    <scope>NUCLEOTIDE SEQUENCE [LARGE SCALE GENOMIC DNA]</scope>
    <source>
        <strain evidence="5 7">CGMCC 1.3604</strain>
    </source>
</reference>
<sequence>MKHKTIYENPFVQVRLDDRGIVSLKNKKGGAVILPVTKEKDVLLMKVFRPAINDYSLEIPRGFKEENEEPSMTAKRELYEEISAVSKTIIPLGYLYPDTGLIDSKVELFLGLDSEIKENKVQTEEGIQHVVKVPYQDAYQMAIGGGINDAFTLAAILRSREYF</sequence>
<evidence type="ECO:0000256" key="2">
    <source>
        <dbReference type="ARBA" id="ARBA00022801"/>
    </source>
</evidence>
<dbReference type="OrthoDB" id="9131041at2"/>
<gene>
    <name evidence="5" type="ORF">AJ85_00145</name>
    <name evidence="4" type="ORF">BALCAV_0221875</name>
</gene>
<dbReference type="EMBL" id="JALP01000314">
    <property type="protein sequence ID" value="THG88757.1"/>
    <property type="molecule type" value="Genomic_DNA"/>
</dbReference>
<dbReference type="InterPro" id="IPR015797">
    <property type="entry name" value="NUDIX_hydrolase-like_dom_sf"/>
</dbReference>
<evidence type="ECO:0000313" key="5">
    <source>
        <dbReference type="EMBL" id="THG88757.1"/>
    </source>
</evidence>
<dbReference type="EMBL" id="ALPT02000131">
    <property type="protein sequence ID" value="KGA95558.1"/>
    <property type="molecule type" value="Genomic_DNA"/>
</dbReference>
<evidence type="ECO:0000259" key="3">
    <source>
        <dbReference type="PROSITE" id="PS51462"/>
    </source>
</evidence>
<dbReference type="PROSITE" id="PS51462">
    <property type="entry name" value="NUDIX"/>
    <property type="match status" value="1"/>
</dbReference>
<protein>
    <submittedName>
        <fullName evidence="4">NUDIX hydrolase</fullName>
    </submittedName>
</protein>
<accession>A0A094WI27</accession>
<name>A0A094WI27_ALKAL</name>
<dbReference type="GO" id="GO:0006753">
    <property type="term" value="P:nucleoside phosphate metabolic process"/>
    <property type="evidence" value="ECO:0007669"/>
    <property type="project" value="TreeGrafter"/>
</dbReference>
<dbReference type="GO" id="GO:0016787">
    <property type="term" value="F:hydrolase activity"/>
    <property type="evidence" value="ECO:0007669"/>
    <property type="project" value="UniProtKB-KW"/>
</dbReference>
<comment type="cofactor">
    <cofactor evidence="1">
        <name>Mg(2+)</name>
        <dbReference type="ChEBI" id="CHEBI:18420"/>
    </cofactor>
</comment>
<dbReference type="CDD" id="cd03424">
    <property type="entry name" value="NUDIX_ADPRase_Nudt5_UGPPase_Nudt14"/>
    <property type="match status" value="1"/>
</dbReference>
<dbReference type="Gene3D" id="3.90.79.10">
    <property type="entry name" value="Nucleoside Triphosphate Pyrophosphohydrolase"/>
    <property type="match status" value="1"/>
</dbReference>
<dbReference type="Pfam" id="PF00293">
    <property type="entry name" value="NUDIX"/>
    <property type="match status" value="1"/>
</dbReference>
<dbReference type="RefSeq" id="WP_003321023.1">
    <property type="nucleotide sequence ID" value="NZ_ALPT02000131.1"/>
</dbReference>
<evidence type="ECO:0000313" key="6">
    <source>
        <dbReference type="Proteomes" id="UP000002754"/>
    </source>
</evidence>
<dbReference type="Proteomes" id="UP000297014">
    <property type="component" value="Unassembled WGS sequence"/>
</dbReference>
<comment type="caution">
    <text evidence="4">The sequence shown here is derived from an EMBL/GenBank/DDBJ whole genome shotgun (WGS) entry which is preliminary data.</text>
</comment>
<dbReference type="eggNOG" id="COG0494">
    <property type="taxonomic scope" value="Bacteria"/>
</dbReference>
<dbReference type="Proteomes" id="UP000002754">
    <property type="component" value="Unassembled WGS sequence"/>
</dbReference>
<dbReference type="SUPFAM" id="SSF55811">
    <property type="entry name" value="Nudix"/>
    <property type="match status" value="1"/>
</dbReference>
<dbReference type="AlphaFoldDB" id="A0A094WI27"/>
<keyword evidence="2 4" id="KW-0378">Hydrolase</keyword>
<proteinExistence type="predicted"/>
<reference evidence="4 6" key="1">
    <citation type="journal article" date="2014" name="Genome Announc.">
        <title>Draft Genome Sequence of Bacillus alcalophilus AV1934, a Classic Alkaliphile Isolated from Human Feces in 1934.</title>
        <authorList>
            <person name="Attie O."/>
            <person name="Jayaprakash A."/>
            <person name="Shah H."/>
            <person name="Paulsen I.T."/>
            <person name="Morino M."/>
            <person name="Takahashi Y."/>
            <person name="Narumi I."/>
            <person name="Sachidanandam R."/>
            <person name="Satoh K."/>
            <person name="Ito M."/>
            <person name="Krulwich T.A."/>
        </authorList>
    </citation>
    <scope>NUCLEOTIDE SEQUENCE [LARGE SCALE GENOMIC DNA]</scope>
    <source>
        <strain evidence="4 6">AV1934</strain>
    </source>
</reference>
<dbReference type="STRING" id="1218173.BALCAV_0221875"/>
<evidence type="ECO:0000256" key="1">
    <source>
        <dbReference type="ARBA" id="ARBA00001946"/>
    </source>
</evidence>
<dbReference type="InterPro" id="IPR000086">
    <property type="entry name" value="NUDIX_hydrolase_dom"/>
</dbReference>
<dbReference type="PANTHER" id="PTHR11839">
    <property type="entry name" value="UDP/ADP-SUGAR PYROPHOSPHATASE"/>
    <property type="match status" value="1"/>
</dbReference>
<keyword evidence="6" id="KW-1185">Reference proteome</keyword>
<dbReference type="PANTHER" id="PTHR11839:SF18">
    <property type="entry name" value="NUDIX HYDROLASE DOMAIN-CONTAINING PROTEIN"/>
    <property type="match status" value="1"/>
</dbReference>
<feature type="domain" description="Nudix hydrolase" evidence="3">
    <location>
        <begin position="26"/>
        <end position="155"/>
    </location>
</feature>
<organism evidence="4 6">
    <name type="scientific">Alkalihalobacillus alcalophilus ATCC 27647 = CGMCC 1.3604</name>
    <dbReference type="NCBI Taxonomy" id="1218173"/>
    <lineage>
        <taxon>Bacteria</taxon>
        <taxon>Bacillati</taxon>
        <taxon>Bacillota</taxon>
        <taxon>Bacilli</taxon>
        <taxon>Bacillales</taxon>
        <taxon>Bacillaceae</taxon>
        <taxon>Alkalihalobacillus</taxon>
    </lineage>
</organism>
<evidence type="ECO:0000313" key="7">
    <source>
        <dbReference type="Proteomes" id="UP000297014"/>
    </source>
</evidence>